<organism evidence="3 4">
    <name type="scientific">Novipirellula rosea</name>
    <dbReference type="NCBI Taxonomy" id="1031540"/>
    <lineage>
        <taxon>Bacteria</taxon>
        <taxon>Pseudomonadati</taxon>
        <taxon>Planctomycetota</taxon>
        <taxon>Planctomycetia</taxon>
        <taxon>Pirellulales</taxon>
        <taxon>Pirellulaceae</taxon>
        <taxon>Novipirellula</taxon>
    </lineage>
</organism>
<proteinExistence type="predicted"/>
<feature type="compositionally biased region" description="Pro residues" evidence="1">
    <location>
        <begin position="441"/>
        <end position="455"/>
    </location>
</feature>
<feature type="compositionally biased region" description="Low complexity" evidence="1">
    <location>
        <begin position="414"/>
        <end position="423"/>
    </location>
</feature>
<evidence type="ECO:0000313" key="4">
    <source>
        <dbReference type="Proteomes" id="UP001500840"/>
    </source>
</evidence>
<gene>
    <name evidence="3" type="ORF">GCM10023156_43380</name>
</gene>
<accession>A0ABP8N6A9</accession>
<feature type="compositionally biased region" description="Polar residues" evidence="1">
    <location>
        <begin position="267"/>
        <end position="277"/>
    </location>
</feature>
<feature type="compositionally biased region" description="Low complexity" evidence="1">
    <location>
        <begin position="350"/>
        <end position="365"/>
    </location>
</feature>
<feature type="compositionally biased region" description="Basic and acidic residues" evidence="1">
    <location>
        <begin position="388"/>
        <end position="413"/>
    </location>
</feature>
<sequence length="696" mass="72613">MGGVPVLLLFAAIGVTYGWQPDGGGGVEYIIQVPADQLDRLQESGEVTSVIDPQVQGHVSRVVIRVGNQRLPRETPSAISQLRHEVPVPSGGTNSAIVETQTRRDRNVNAFDASDEKPIPIPQMTAGSPVQPIPGLQGGQNKLAGIPAGAAPQAESMMKPDASSPGAGSEFLFPASAIPQSLQEAAGNTAANVRDGLNDAAQDLGNRTRSELDAAMNRAAQKAEETAAGMADRAGNALRNGFDFTAASGPNNNAANAAGTADANRSDVPSFTGSDANGSSSAGRSFAAGPSTDPTNTREMVRGRDKDWQDLNQMNQRSQTNMAGGPSTDPVGSPSSDNRPGNSPPNQLPTTNTSGSGLGTTATFGRVPDALNTTRRTADDPAAQQRAAQERAALERAAQERAAQEKLAQERAAQEQQAAYQRQLFDREQYERAQAARAQSNPPPSTNTQTPPPYPYGQSTPLSATGQSSNFANTAASAPSGRTYGQSFSNDGTAASAIGNTYADPRLSSTDAAKLPPNGWSYDAYGRPIDRDGNLLDSYGHIIPNPYNNTTRLADQSAGNPAPPPRGPAGYDTNANAAGGNAPPRNSGAPGGSASGQTYTSQDRNNGENVRSPSDLERRNSDADAREAALAAERDAYARSAAPAKTVAAQPLFNGLLLISIVGNVYLAFWLKNLRHQFHDLVAAKRMSQNSGAPLA</sequence>
<keyword evidence="4" id="KW-1185">Reference proteome</keyword>
<dbReference type="RefSeq" id="WP_345325427.1">
    <property type="nucleotide sequence ID" value="NZ_BAABGA010000054.1"/>
</dbReference>
<feature type="compositionally biased region" description="Low complexity" evidence="1">
    <location>
        <begin position="253"/>
        <end position="263"/>
    </location>
</feature>
<dbReference type="EMBL" id="BAABGA010000054">
    <property type="protein sequence ID" value="GAA4461202.1"/>
    <property type="molecule type" value="Genomic_DNA"/>
</dbReference>
<feature type="region of interest" description="Disordered" evidence="1">
    <location>
        <begin position="547"/>
        <end position="627"/>
    </location>
</feature>
<feature type="compositionally biased region" description="Polar residues" evidence="1">
    <location>
        <begin position="597"/>
        <end position="612"/>
    </location>
</feature>
<feature type="compositionally biased region" description="Polar residues" evidence="1">
    <location>
        <begin position="462"/>
        <end position="477"/>
    </location>
</feature>
<feature type="transmembrane region" description="Helical" evidence="2">
    <location>
        <begin position="652"/>
        <end position="671"/>
    </location>
</feature>
<feature type="compositionally biased region" description="Low complexity" evidence="1">
    <location>
        <begin position="278"/>
        <end position="291"/>
    </location>
</feature>
<feature type="region of interest" description="Disordered" evidence="1">
    <location>
        <begin position="150"/>
        <end position="171"/>
    </location>
</feature>
<keyword evidence="2" id="KW-1133">Transmembrane helix</keyword>
<keyword evidence="2" id="KW-0812">Transmembrane</keyword>
<protein>
    <submittedName>
        <fullName evidence="3">Uncharacterized protein</fullName>
    </submittedName>
</protein>
<keyword evidence="2" id="KW-0472">Membrane</keyword>
<evidence type="ECO:0000313" key="3">
    <source>
        <dbReference type="EMBL" id="GAA4461202.1"/>
    </source>
</evidence>
<feature type="compositionally biased region" description="Low complexity" evidence="1">
    <location>
        <begin position="568"/>
        <end position="588"/>
    </location>
</feature>
<comment type="caution">
    <text evidence="3">The sequence shown here is derived from an EMBL/GenBank/DDBJ whole genome shotgun (WGS) entry which is preliminary data.</text>
</comment>
<feature type="region of interest" description="Disordered" evidence="1">
    <location>
        <begin position="253"/>
        <end position="301"/>
    </location>
</feature>
<name>A0ABP8N6A9_9BACT</name>
<reference evidence="4" key="1">
    <citation type="journal article" date="2019" name="Int. J. Syst. Evol. Microbiol.">
        <title>The Global Catalogue of Microorganisms (GCM) 10K type strain sequencing project: providing services to taxonomists for standard genome sequencing and annotation.</title>
        <authorList>
            <consortium name="The Broad Institute Genomics Platform"/>
            <consortium name="The Broad Institute Genome Sequencing Center for Infectious Disease"/>
            <person name="Wu L."/>
            <person name="Ma J."/>
        </authorList>
    </citation>
    <scope>NUCLEOTIDE SEQUENCE [LARGE SCALE GENOMIC DNA]</scope>
    <source>
        <strain evidence="4">JCM 17759</strain>
    </source>
</reference>
<feature type="compositionally biased region" description="Basic and acidic residues" evidence="1">
    <location>
        <begin position="614"/>
        <end position="627"/>
    </location>
</feature>
<evidence type="ECO:0000256" key="1">
    <source>
        <dbReference type="SAM" id="MobiDB-lite"/>
    </source>
</evidence>
<evidence type="ECO:0000256" key="2">
    <source>
        <dbReference type="SAM" id="Phobius"/>
    </source>
</evidence>
<feature type="region of interest" description="Disordered" evidence="1">
    <location>
        <begin position="317"/>
        <end position="488"/>
    </location>
</feature>
<dbReference type="Proteomes" id="UP001500840">
    <property type="component" value="Unassembled WGS sequence"/>
</dbReference>